<dbReference type="RefSeq" id="XP_040631120.1">
    <property type="nucleotide sequence ID" value="XM_040772099.1"/>
</dbReference>
<dbReference type="EMBL" id="JH795858">
    <property type="protein sequence ID" value="EJU04226.1"/>
    <property type="molecule type" value="Genomic_DNA"/>
</dbReference>
<dbReference type="GeneID" id="63687161"/>
<gene>
    <name evidence="1" type="ORF">DACRYDRAFT_20825</name>
</gene>
<sequence>MNPDIDLVQESWSPMNKHQARLKSTLSPQHLTMSEMFARTGLDRRCLSPSSKTRDC</sequence>
<name>M5G214_DACPD</name>
<dbReference type="HOGENOM" id="CLU_3014102_0_0_1"/>
<evidence type="ECO:0000313" key="2">
    <source>
        <dbReference type="Proteomes" id="UP000030653"/>
    </source>
</evidence>
<organism evidence="1 2">
    <name type="scientific">Dacryopinax primogenitus (strain DJM 731)</name>
    <name type="common">Brown rot fungus</name>
    <dbReference type="NCBI Taxonomy" id="1858805"/>
    <lineage>
        <taxon>Eukaryota</taxon>
        <taxon>Fungi</taxon>
        <taxon>Dikarya</taxon>
        <taxon>Basidiomycota</taxon>
        <taxon>Agaricomycotina</taxon>
        <taxon>Dacrymycetes</taxon>
        <taxon>Dacrymycetales</taxon>
        <taxon>Dacrymycetaceae</taxon>
        <taxon>Dacryopinax</taxon>
    </lineage>
</organism>
<reference evidence="1 2" key="1">
    <citation type="journal article" date="2012" name="Science">
        <title>The Paleozoic origin of enzymatic lignin decomposition reconstructed from 31 fungal genomes.</title>
        <authorList>
            <person name="Floudas D."/>
            <person name="Binder M."/>
            <person name="Riley R."/>
            <person name="Barry K."/>
            <person name="Blanchette R.A."/>
            <person name="Henrissat B."/>
            <person name="Martinez A.T."/>
            <person name="Otillar R."/>
            <person name="Spatafora J.W."/>
            <person name="Yadav J.S."/>
            <person name="Aerts A."/>
            <person name="Benoit I."/>
            <person name="Boyd A."/>
            <person name="Carlson A."/>
            <person name="Copeland A."/>
            <person name="Coutinho P.M."/>
            <person name="de Vries R.P."/>
            <person name="Ferreira P."/>
            <person name="Findley K."/>
            <person name="Foster B."/>
            <person name="Gaskell J."/>
            <person name="Glotzer D."/>
            <person name="Gorecki P."/>
            <person name="Heitman J."/>
            <person name="Hesse C."/>
            <person name="Hori C."/>
            <person name="Igarashi K."/>
            <person name="Jurgens J.A."/>
            <person name="Kallen N."/>
            <person name="Kersten P."/>
            <person name="Kohler A."/>
            <person name="Kuees U."/>
            <person name="Kumar T.K.A."/>
            <person name="Kuo A."/>
            <person name="LaButti K."/>
            <person name="Larrondo L.F."/>
            <person name="Lindquist E."/>
            <person name="Ling A."/>
            <person name="Lombard V."/>
            <person name="Lucas S."/>
            <person name="Lundell T."/>
            <person name="Martin R."/>
            <person name="McLaughlin D.J."/>
            <person name="Morgenstern I."/>
            <person name="Morin E."/>
            <person name="Murat C."/>
            <person name="Nagy L.G."/>
            <person name="Nolan M."/>
            <person name="Ohm R.A."/>
            <person name="Patyshakuliyeva A."/>
            <person name="Rokas A."/>
            <person name="Ruiz-Duenas F.J."/>
            <person name="Sabat G."/>
            <person name="Salamov A."/>
            <person name="Samejima M."/>
            <person name="Schmutz J."/>
            <person name="Slot J.C."/>
            <person name="St John F."/>
            <person name="Stenlid J."/>
            <person name="Sun H."/>
            <person name="Sun S."/>
            <person name="Syed K."/>
            <person name="Tsang A."/>
            <person name="Wiebenga A."/>
            <person name="Young D."/>
            <person name="Pisabarro A."/>
            <person name="Eastwood D.C."/>
            <person name="Martin F."/>
            <person name="Cullen D."/>
            <person name="Grigoriev I.V."/>
            <person name="Hibbett D.S."/>
        </authorList>
    </citation>
    <scope>NUCLEOTIDE SEQUENCE [LARGE SCALE GENOMIC DNA]</scope>
    <source>
        <strain evidence="1 2">DJM-731 SS1</strain>
    </source>
</reference>
<accession>M5G214</accession>
<proteinExistence type="predicted"/>
<evidence type="ECO:0000313" key="1">
    <source>
        <dbReference type="EMBL" id="EJU04226.1"/>
    </source>
</evidence>
<keyword evidence="2" id="KW-1185">Reference proteome</keyword>
<protein>
    <submittedName>
        <fullName evidence="1">Uncharacterized protein</fullName>
    </submittedName>
</protein>
<dbReference type="AlphaFoldDB" id="M5G214"/>
<dbReference type="Proteomes" id="UP000030653">
    <property type="component" value="Unassembled WGS sequence"/>
</dbReference>